<dbReference type="GO" id="GO:0017148">
    <property type="term" value="P:negative regulation of translation"/>
    <property type="evidence" value="ECO:0007669"/>
    <property type="project" value="UniProtKB-KW"/>
</dbReference>
<dbReference type="GO" id="GO:0005737">
    <property type="term" value="C:cytoplasm"/>
    <property type="evidence" value="ECO:0007669"/>
    <property type="project" value="UniProtKB-SubCell"/>
</dbReference>
<feature type="compositionally biased region" description="Basic and acidic residues" evidence="7">
    <location>
        <begin position="50"/>
        <end position="66"/>
    </location>
</feature>
<feature type="domain" description="Caprin-1 dimerization" evidence="9">
    <location>
        <begin position="113"/>
        <end position="258"/>
    </location>
</feature>
<feature type="compositionally biased region" description="Low complexity" evidence="7">
    <location>
        <begin position="498"/>
        <end position="516"/>
    </location>
</feature>
<evidence type="ECO:0000256" key="7">
    <source>
        <dbReference type="SAM" id="MobiDB-lite"/>
    </source>
</evidence>
<feature type="region of interest" description="Disordered" evidence="7">
    <location>
        <begin position="264"/>
        <end position="301"/>
    </location>
</feature>
<feature type="compositionally biased region" description="Low complexity" evidence="7">
    <location>
        <begin position="274"/>
        <end position="283"/>
    </location>
</feature>
<sequence length="662" mass="72354">MPAAMNGDSSAHSTSPELGGGPGGASGAGPQAETLKQVLTVIDKKVRNMEKKKSKLEDYNSKKSRGESLNADQLEALSKAEEVTHNLDFARELQKSFMALGIDIQKAERKAWRREQLRREEVERRRVQRLLEVQLLLEQLGEEHVQQHLLNQHLPNQHLPNQHLLNQHLPNQDLPNQDPPNQEQPPLLTAPQLHTLHSFYTLVNPPHRDQSTRLAEQFEEASVHMWELLEGKDKPVVGTTYKALKETVDRVLQSGYFQSVHTHQNGVCEEEEPCSAVAAPSESSEPEEQPEPPVAEEAAERDYTETLVDTKEFVNRAQIAESSQSNTQEETTSEWNQEPEVSLDRQQPPLSETPPTSAEPAPPVSVATDPVVRKQVVQDLMAQMQGTYNFMQDSVLEFDGQVIDPAIVSVQSMSPAHSLERAQIGCSTVQSESQLLSQASAVPTHPEASLSCEQPPPKALHTGGVNVNATPFQSMTTAFSVNTPPMPPANDVDAQNLSSQYQSSFSPSYSSQPAPSEEQTDMQPVGGSFHSQDALQAGGAHQSLSQQAVGQGAGFSRVGAGQPFFVANRGGVMSRGAPRAARGSTNGYRGGYDGYRPPFPSAVGGNYGHTQFGNNPRDYTSYPRDVYHQQGFKRGAGQSSRGSRGRGGSFRCSRVMPTHQSG</sequence>
<keyword evidence="4" id="KW-0221">Differentiation</keyword>
<dbReference type="Pfam" id="PF18293">
    <property type="entry name" value="Caprin-1_dimer"/>
    <property type="match status" value="1"/>
</dbReference>
<evidence type="ECO:0000256" key="5">
    <source>
        <dbReference type="ARBA" id="ARBA00022884"/>
    </source>
</evidence>
<feature type="compositionally biased region" description="Low complexity" evidence="7">
    <location>
        <begin position="353"/>
        <end position="367"/>
    </location>
</feature>
<dbReference type="Proteomes" id="UP001591681">
    <property type="component" value="Unassembled WGS sequence"/>
</dbReference>
<evidence type="ECO:0000256" key="2">
    <source>
        <dbReference type="ARBA" id="ARBA00007950"/>
    </source>
</evidence>
<comment type="subcellular location">
    <subcellularLocation>
        <location evidence="1">Cytoplasm</location>
    </subcellularLocation>
</comment>
<dbReference type="GO" id="GO:0030154">
    <property type="term" value="P:cell differentiation"/>
    <property type="evidence" value="ECO:0007669"/>
    <property type="project" value="UniProtKB-KW"/>
</dbReference>
<dbReference type="Pfam" id="PF12287">
    <property type="entry name" value="Caprin-1_C"/>
    <property type="match status" value="2"/>
</dbReference>
<keyword evidence="5" id="KW-0694">RNA-binding</keyword>
<feature type="domain" description="Cytoplasmic activation/proliferation-associated protein-1 C term" evidence="8">
    <location>
        <begin position="377"/>
        <end position="450"/>
    </location>
</feature>
<dbReference type="PANTHER" id="PTHR22922:SF3">
    <property type="entry name" value="CAPRIN-1"/>
    <property type="match status" value="1"/>
</dbReference>
<evidence type="ECO:0000256" key="6">
    <source>
        <dbReference type="ARBA" id="ARBA00023193"/>
    </source>
</evidence>
<dbReference type="EMBL" id="JBHFQA010000024">
    <property type="protein sequence ID" value="KAL2077024.1"/>
    <property type="molecule type" value="Genomic_DNA"/>
</dbReference>
<feature type="region of interest" description="Disordered" evidence="7">
    <location>
        <begin position="1"/>
        <end position="32"/>
    </location>
</feature>
<feature type="region of interest" description="Disordered" evidence="7">
    <location>
        <begin position="50"/>
        <end position="70"/>
    </location>
</feature>
<dbReference type="InterPro" id="IPR041637">
    <property type="entry name" value="Caprin-1_dimer"/>
</dbReference>
<evidence type="ECO:0000256" key="4">
    <source>
        <dbReference type="ARBA" id="ARBA00022782"/>
    </source>
</evidence>
<feature type="compositionally biased region" description="Gly residues" evidence="7">
    <location>
        <begin position="18"/>
        <end position="27"/>
    </location>
</feature>
<proteinExistence type="inferred from homology"/>
<reference evidence="10 11" key="1">
    <citation type="submission" date="2024-09" db="EMBL/GenBank/DDBJ databases">
        <title>A chromosome-level genome assembly of Gray's grenadier anchovy, Coilia grayii.</title>
        <authorList>
            <person name="Fu Z."/>
        </authorList>
    </citation>
    <scope>NUCLEOTIDE SEQUENCE [LARGE SCALE GENOMIC DNA]</scope>
    <source>
        <strain evidence="10">G4</strain>
        <tissue evidence="10">Muscle</tissue>
    </source>
</reference>
<comment type="caution">
    <text evidence="10">The sequence shown here is derived from an EMBL/GenBank/DDBJ whole genome shotgun (WGS) entry which is preliminary data.</text>
</comment>
<evidence type="ECO:0000256" key="1">
    <source>
        <dbReference type="ARBA" id="ARBA00004496"/>
    </source>
</evidence>
<feature type="domain" description="Cytoplasmic activation/proliferation-associated protein-1 C term" evidence="8">
    <location>
        <begin position="457"/>
        <end position="641"/>
    </location>
</feature>
<comment type="similarity">
    <text evidence="2">Belongs to the caprin family.</text>
</comment>
<dbReference type="AlphaFoldDB" id="A0ABD1IPT5"/>
<dbReference type="GO" id="GO:0003723">
    <property type="term" value="F:RNA binding"/>
    <property type="evidence" value="ECO:0007669"/>
    <property type="project" value="UniProtKB-KW"/>
</dbReference>
<evidence type="ECO:0000259" key="9">
    <source>
        <dbReference type="Pfam" id="PF18293"/>
    </source>
</evidence>
<dbReference type="InterPro" id="IPR028816">
    <property type="entry name" value="Caprin"/>
</dbReference>
<feature type="compositionally biased region" description="Low complexity" evidence="7">
    <location>
        <begin position="321"/>
        <end position="338"/>
    </location>
</feature>
<name>A0ABD1IPT5_9TELE</name>
<evidence type="ECO:0000313" key="11">
    <source>
        <dbReference type="Proteomes" id="UP001591681"/>
    </source>
</evidence>
<feature type="region of interest" description="Disordered" evidence="7">
    <location>
        <begin position="609"/>
        <end position="662"/>
    </location>
</feature>
<feature type="compositionally biased region" description="Low complexity" evidence="7">
    <location>
        <begin position="167"/>
        <end position="187"/>
    </location>
</feature>
<accession>A0ABD1IPT5</accession>
<organism evidence="10 11">
    <name type="scientific">Coilia grayii</name>
    <name type="common">Gray's grenadier anchovy</name>
    <dbReference type="NCBI Taxonomy" id="363190"/>
    <lineage>
        <taxon>Eukaryota</taxon>
        <taxon>Metazoa</taxon>
        <taxon>Chordata</taxon>
        <taxon>Craniata</taxon>
        <taxon>Vertebrata</taxon>
        <taxon>Euteleostomi</taxon>
        <taxon>Actinopterygii</taxon>
        <taxon>Neopterygii</taxon>
        <taxon>Teleostei</taxon>
        <taxon>Clupei</taxon>
        <taxon>Clupeiformes</taxon>
        <taxon>Clupeoidei</taxon>
        <taxon>Engraulidae</taxon>
        <taxon>Coilinae</taxon>
        <taxon>Coilia</taxon>
    </lineage>
</organism>
<feature type="region of interest" description="Disordered" evidence="7">
    <location>
        <begin position="478"/>
        <end position="545"/>
    </location>
</feature>
<evidence type="ECO:0000256" key="3">
    <source>
        <dbReference type="ARBA" id="ARBA00022490"/>
    </source>
</evidence>
<evidence type="ECO:0000259" key="8">
    <source>
        <dbReference type="Pfam" id="PF12287"/>
    </source>
</evidence>
<evidence type="ECO:0000313" key="10">
    <source>
        <dbReference type="EMBL" id="KAL2077024.1"/>
    </source>
</evidence>
<protein>
    <submittedName>
        <fullName evidence="10">Uncharacterized protein</fullName>
    </submittedName>
</protein>
<feature type="compositionally biased region" description="Polar residues" evidence="7">
    <location>
        <begin position="7"/>
        <end position="16"/>
    </location>
</feature>
<feature type="compositionally biased region" description="Polar residues" evidence="7">
    <location>
        <begin position="609"/>
        <end position="618"/>
    </location>
</feature>
<feature type="region of interest" description="Disordered" evidence="7">
    <location>
        <begin position="320"/>
        <end position="367"/>
    </location>
</feature>
<keyword evidence="6" id="KW-0652">Protein synthesis inhibitor</keyword>
<gene>
    <name evidence="10" type="ORF">ACEWY4_026528</name>
</gene>
<feature type="region of interest" description="Disordered" evidence="7">
    <location>
        <begin position="167"/>
        <end position="188"/>
    </location>
</feature>
<keyword evidence="11" id="KW-1185">Reference proteome</keyword>
<keyword evidence="3" id="KW-0963">Cytoplasm</keyword>
<dbReference type="PANTHER" id="PTHR22922">
    <property type="entry name" value="GPI-ANCHORED PROTEIN P137"/>
    <property type="match status" value="1"/>
</dbReference>
<dbReference type="InterPro" id="IPR022070">
    <property type="entry name" value="Caprin-1_C"/>
</dbReference>